<dbReference type="Pfam" id="PF11976">
    <property type="entry name" value="Rad60-SLD"/>
    <property type="match status" value="1"/>
</dbReference>
<dbReference type="EMBL" id="JBBNAG010000002">
    <property type="protein sequence ID" value="KAK9157479.1"/>
    <property type="molecule type" value="Genomic_DNA"/>
</dbReference>
<keyword evidence="1" id="KW-0175">Coiled coil</keyword>
<dbReference type="CDD" id="cd01763">
    <property type="entry name" value="Ubl_SUMO_like"/>
    <property type="match status" value="1"/>
</dbReference>
<dbReference type="InterPro" id="IPR022617">
    <property type="entry name" value="Rad60/SUMO-like_dom"/>
</dbReference>
<feature type="region of interest" description="Disordered" evidence="2">
    <location>
        <begin position="127"/>
        <end position="150"/>
    </location>
</feature>
<reference evidence="4 5" key="1">
    <citation type="submission" date="2024-01" db="EMBL/GenBank/DDBJ databases">
        <title>Genome assemblies of Stephania.</title>
        <authorList>
            <person name="Yang L."/>
        </authorList>
    </citation>
    <scope>NUCLEOTIDE SEQUENCE [LARGE SCALE GENOMIC DNA]</scope>
    <source>
        <strain evidence="4">JXDWG</strain>
        <tissue evidence="4">Leaf</tissue>
    </source>
</reference>
<name>A0AAP0PWX3_9MAGN</name>
<evidence type="ECO:0000313" key="4">
    <source>
        <dbReference type="EMBL" id="KAK9157479.1"/>
    </source>
</evidence>
<keyword evidence="5" id="KW-1185">Reference proteome</keyword>
<comment type="caution">
    <text evidence="4">The sequence shown here is derived from an EMBL/GenBank/DDBJ whole genome shotgun (WGS) entry which is preliminary data.</text>
</comment>
<proteinExistence type="predicted"/>
<gene>
    <name evidence="4" type="ORF">Scep_004053</name>
</gene>
<dbReference type="InterPro" id="IPR029071">
    <property type="entry name" value="Ubiquitin-like_domsf"/>
</dbReference>
<feature type="domain" description="Rad60/SUMO-like" evidence="3">
    <location>
        <begin position="157"/>
        <end position="227"/>
    </location>
</feature>
<accession>A0AAP0PWX3</accession>
<dbReference type="Gene3D" id="3.10.20.90">
    <property type="entry name" value="Phosphatidylinositol 3-kinase Catalytic Subunit, Chain A, domain 1"/>
    <property type="match status" value="1"/>
</dbReference>
<feature type="compositionally biased region" description="Polar residues" evidence="2">
    <location>
        <begin position="131"/>
        <end position="141"/>
    </location>
</feature>
<feature type="coiled-coil region" evidence="1">
    <location>
        <begin position="90"/>
        <end position="121"/>
    </location>
</feature>
<dbReference type="PANTHER" id="PTHR47813:SF2">
    <property type="entry name" value="UBIQUITIN-LIKE SUPERFAMILY PROTEIN"/>
    <property type="match status" value="1"/>
</dbReference>
<organism evidence="4 5">
    <name type="scientific">Stephania cephalantha</name>
    <dbReference type="NCBI Taxonomy" id="152367"/>
    <lineage>
        <taxon>Eukaryota</taxon>
        <taxon>Viridiplantae</taxon>
        <taxon>Streptophyta</taxon>
        <taxon>Embryophyta</taxon>
        <taxon>Tracheophyta</taxon>
        <taxon>Spermatophyta</taxon>
        <taxon>Magnoliopsida</taxon>
        <taxon>Ranunculales</taxon>
        <taxon>Menispermaceae</taxon>
        <taxon>Menispermoideae</taxon>
        <taxon>Cissampelideae</taxon>
        <taxon>Stephania</taxon>
    </lineage>
</organism>
<sequence length="230" mass="26095">MEIHNYSLSQGDSVEEFEALFDYSRVQPNFILIDDDNSDSEKTTKLSPKRLKAGKLESCQVVNAIDCDGGKEEEEEDWLKPPPKCFGVVAQKLEVENNTTLKELRLKRQELELFAKSAQDLLRTVEESTQKEATNAEQSASEPGAMKTSRPLEERKKIVISFQDKDELKQFRVFVDEKFSRVFKVYAERVMVDLGSLVFSFDGDKVSPTTTPGDLGMEDNDIIEVHIMSS</sequence>
<dbReference type="Proteomes" id="UP001419268">
    <property type="component" value="Unassembled WGS sequence"/>
</dbReference>
<evidence type="ECO:0000256" key="2">
    <source>
        <dbReference type="SAM" id="MobiDB-lite"/>
    </source>
</evidence>
<evidence type="ECO:0000313" key="5">
    <source>
        <dbReference type="Proteomes" id="UP001419268"/>
    </source>
</evidence>
<protein>
    <recommendedName>
        <fullName evidence="3">Rad60/SUMO-like domain-containing protein</fullName>
    </recommendedName>
</protein>
<evidence type="ECO:0000256" key="1">
    <source>
        <dbReference type="SAM" id="Coils"/>
    </source>
</evidence>
<dbReference type="SUPFAM" id="SSF54236">
    <property type="entry name" value="Ubiquitin-like"/>
    <property type="match status" value="1"/>
</dbReference>
<dbReference type="AlphaFoldDB" id="A0AAP0PWX3"/>
<evidence type="ECO:0000259" key="3">
    <source>
        <dbReference type="Pfam" id="PF11976"/>
    </source>
</evidence>
<dbReference type="PANTHER" id="PTHR47813">
    <property type="entry name" value="UBIQUITIN-LIKE SUPERFAMILY PROTEIN"/>
    <property type="match status" value="1"/>
</dbReference>